<evidence type="ECO:0000313" key="9">
    <source>
        <dbReference type="EMBL" id="MBB4962417.1"/>
    </source>
</evidence>
<comment type="subcellular location">
    <subcellularLocation>
        <location evidence="1">Cell membrane</location>
        <topology evidence="1">Multi-pass membrane protein</topology>
    </subcellularLocation>
</comment>
<evidence type="ECO:0000256" key="3">
    <source>
        <dbReference type="ARBA" id="ARBA00022448"/>
    </source>
</evidence>
<protein>
    <submittedName>
        <fullName evidence="9">Putative PurR-regulated permease PerM</fullName>
    </submittedName>
</protein>
<accession>A0A7W7WT82</accession>
<gene>
    <name evidence="9" type="ORF">FHR38_006150</name>
</gene>
<evidence type="ECO:0000256" key="5">
    <source>
        <dbReference type="ARBA" id="ARBA00022692"/>
    </source>
</evidence>
<keyword evidence="5 8" id="KW-0812">Transmembrane</keyword>
<name>A0A7W7WT82_9ACTN</name>
<dbReference type="Pfam" id="PF01594">
    <property type="entry name" value="AI-2E_transport"/>
    <property type="match status" value="1"/>
</dbReference>
<dbReference type="Proteomes" id="UP000578819">
    <property type="component" value="Unassembled WGS sequence"/>
</dbReference>
<comment type="similarity">
    <text evidence="2">Belongs to the autoinducer-2 exporter (AI-2E) (TC 2.A.86) family.</text>
</comment>
<keyword evidence="10" id="KW-1185">Reference proteome</keyword>
<evidence type="ECO:0000256" key="6">
    <source>
        <dbReference type="ARBA" id="ARBA00022989"/>
    </source>
</evidence>
<evidence type="ECO:0000256" key="8">
    <source>
        <dbReference type="SAM" id="Phobius"/>
    </source>
</evidence>
<proteinExistence type="inferred from homology"/>
<feature type="transmembrane region" description="Helical" evidence="8">
    <location>
        <begin position="37"/>
        <end position="60"/>
    </location>
</feature>
<keyword evidence="6 8" id="KW-1133">Transmembrane helix</keyword>
<organism evidence="9 10">
    <name type="scientific">Micromonospora polyrhachis</name>
    <dbReference type="NCBI Taxonomy" id="1282883"/>
    <lineage>
        <taxon>Bacteria</taxon>
        <taxon>Bacillati</taxon>
        <taxon>Actinomycetota</taxon>
        <taxon>Actinomycetes</taxon>
        <taxon>Micromonosporales</taxon>
        <taxon>Micromonosporaceae</taxon>
        <taxon>Micromonospora</taxon>
    </lineage>
</organism>
<evidence type="ECO:0000256" key="1">
    <source>
        <dbReference type="ARBA" id="ARBA00004651"/>
    </source>
</evidence>
<dbReference type="PANTHER" id="PTHR21716">
    <property type="entry name" value="TRANSMEMBRANE PROTEIN"/>
    <property type="match status" value="1"/>
</dbReference>
<reference evidence="9 10" key="1">
    <citation type="submission" date="2020-08" db="EMBL/GenBank/DDBJ databases">
        <title>Sequencing the genomes of 1000 actinobacteria strains.</title>
        <authorList>
            <person name="Klenk H.-P."/>
        </authorList>
    </citation>
    <scope>NUCLEOTIDE SEQUENCE [LARGE SCALE GENOMIC DNA]</scope>
    <source>
        <strain evidence="9 10">DSM 45886</strain>
    </source>
</reference>
<evidence type="ECO:0000256" key="2">
    <source>
        <dbReference type="ARBA" id="ARBA00009773"/>
    </source>
</evidence>
<sequence>MYATRRVLVWILIAVFFAVALNPVTNWTQRRLVKWRWLATLLVFLATLGLLTALTALLVVPLLDEVGRLAEQVTQLLHDARAGRGPIGHLLERLHLRRYLDSRDIREYGSRLREPSLKVLRKAVFGVAGTVTIFVLAYLMVLESPKVVDRTLGLVHERHRDRVRRVGGRCARTITGYLSGNLLISVICGVLTYATMAIMGVPYAGVLALLVAVADLLPLVGATLGAVIATGASFVHSTRAGIVVLVFFVLYQQIENHVLQPMIYARAVRLNPLTVLISLLIAADLAGILGALLAIPAAGIIQIIFLDVYHGRRQRSRSGRPPSKAEND</sequence>
<feature type="transmembrane region" description="Helical" evidence="8">
    <location>
        <begin position="7"/>
        <end position="25"/>
    </location>
</feature>
<feature type="transmembrane region" description="Helical" evidence="8">
    <location>
        <begin position="174"/>
        <end position="194"/>
    </location>
</feature>
<evidence type="ECO:0000256" key="4">
    <source>
        <dbReference type="ARBA" id="ARBA00022475"/>
    </source>
</evidence>
<dbReference type="AlphaFoldDB" id="A0A7W7WT82"/>
<dbReference type="GO" id="GO:0055085">
    <property type="term" value="P:transmembrane transport"/>
    <property type="evidence" value="ECO:0007669"/>
    <property type="project" value="TreeGrafter"/>
</dbReference>
<dbReference type="PANTHER" id="PTHR21716:SF53">
    <property type="entry name" value="PERMEASE PERM-RELATED"/>
    <property type="match status" value="1"/>
</dbReference>
<feature type="transmembrane region" description="Helical" evidence="8">
    <location>
        <begin position="288"/>
        <end position="309"/>
    </location>
</feature>
<keyword evidence="4" id="KW-1003">Cell membrane</keyword>
<keyword evidence="3" id="KW-0813">Transport</keyword>
<feature type="transmembrane region" description="Helical" evidence="8">
    <location>
        <begin position="123"/>
        <end position="141"/>
    </location>
</feature>
<dbReference type="EMBL" id="JACHJW010000001">
    <property type="protein sequence ID" value="MBB4962417.1"/>
    <property type="molecule type" value="Genomic_DNA"/>
</dbReference>
<evidence type="ECO:0000256" key="7">
    <source>
        <dbReference type="ARBA" id="ARBA00023136"/>
    </source>
</evidence>
<keyword evidence="7 8" id="KW-0472">Membrane</keyword>
<evidence type="ECO:0000313" key="10">
    <source>
        <dbReference type="Proteomes" id="UP000578819"/>
    </source>
</evidence>
<feature type="transmembrane region" description="Helical" evidence="8">
    <location>
        <begin position="206"/>
        <end position="228"/>
    </location>
</feature>
<dbReference type="InterPro" id="IPR002549">
    <property type="entry name" value="AI-2E-like"/>
</dbReference>
<feature type="transmembrane region" description="Helical" evidence="8">
    <location>
        <begin position="234"/>
        <end position="251"/>
    </location>
</feature>
<dbReference type="GO" id="GO:0005886">
    <property type="term" value="C:plasma membrane"/>
    <property type="evidence" value="ECO:0007669"/>
    <property type="project" value="UniProtKB-SubCell"/>
</dbReference>
<comment type="caution">
    <text evidence="9">The sequence shown here is derived from an EMBL/GenBank/DDBJ whole genome shotgun (WGS) entry which is preliminary data.</text>
</comment>